<dbReference type="Proteomes" id="UP001159363">
    <property type="component" value="Chromosome 8"/>
</dbReference>
<name>A0ABQ9GV61_9NEOP</name>
<organism evidence="1 2">
    <name type="scientific">Dryococelus australis</name>
    <dbReference type="NCBI Taxonomy" id="614101"/>
    <lineage>
        <taxon>Eukaryota</taxon>
        <taxon>Metazoa</taxon>
        <taxon>Ecdysozoa</taxon>
        <taxon>Arthropoda</taxon>
        <taxon>Hexapoda</taxon>
        <taxon>Insecta</taxon>
        <taxon>Pterygota</taxon>
        <taxon>Neoptera</taxon>
        <taxon>Polyneoptera</taxon>
        <taxon>Phasmatodea</taxon>
        <taxon>Verophasmatodea</taxon>
        <taxon>Anareolatae</taxon>
        <taxon>Phasmatidae</taxon>
        <taxon>Eurycanthinae</taxon>
        <taxon>Dryococelus</taxon>
    </lineage>
</organism>
<evidence type="ECO:0000313" key="1">
    <source>
        <dbReference type="EMBL" id="KAJ8875894.1"/>
    </source>
</evidence>
<keyword evidence="2" id="KW-1185">Reference proteome</keyword>
<accession>A0ABQ9GV61</accession>
<sequence>MLHKARFTKQSRSKSLEIGQFALFRAANVSKLWEFITTKLLPIFKGPFVVNGRKKENCHEFSCPNTGEVIGHYNLRLLIKYNAPLRTEV</sequence>
<evidence type="ECO:0008006" key="3">
    <source>
        <dbReference type="Google" id="ProtNLM"/>
    </source>
</evidence>
<comment type="caution">
    <text evidence="1">The sequence shown here is derived from an EMBL/GenBank/DDBJ whole genome shotgun (WGS) entry which is preliminary data.</text>
</comment>
<evidence type="ECO:0000313" key="2">
    <source>
        <dbReference type="Proteomes" id="UP001159363"/>
    </source>
</evidence>
<dbReference type="EMBL" id="JARBHB010000009">
    <property type="protein sequence ID" value="KAJ8875894.1"/>
    <property type="molecule type" value="Genomic_DNA"/>
</dbReference>
<proteinExistence type="predicted"/>
<protein>
    <recommendedName>
        <fullName evidence="3">Ribosomal protein S19</fullName>
    </recommendedName>
</protein>
<reference evidence="1 2" key="1">
    <citation type="submission" date="2023-02" db="EMBL/GenBank/DDBJ databases">
        <title>LHISI_Scaffold_Assembly.</title>
        <authorList>
            <person name="Stuart O.P."/>
            <person name="Cleave R."/>
            <person name="Magrath M.J.L."/>
            <person name="Mikheyev A.S."/>
        </authorList>
    </citation>
    <scope>NUCLEOTIDE SEQUENCE [LARGE SCALE GENOMIC DNA]</scope>
    <source>
        <strain evidence="1">Daus_M_001</strain>
        <tissue evidence="1">Leg muscle</tissue>
    </source>
</reference>
<gene>
    <name evidence="1" type="ORF">PR048_023801</name>
</gene>